<sequence length="54" mass="5980">MGIFTSTLLYRLKLSKKGKTHSIKAAVSSRLVHPLILGTDCQGFHSLVLQINKE</sequence>
<organism evidence="1">
    <name type="scientific">Anguilla anguilla</name>
    <name type="common">European freshwater eel</name>
    <name type="synonym">Muraena anguilla</name>
    <dbReference type="NCBI Taxonomy" id="7936"/>
    <lineage>
        <taxon>Eukaryota</taxon>
        <taxon>Metazoa</taxon>
        <taxon>Chordata</taxon>
        <taxon>Craniata</taxon>
        <taxon>Vertebrata</taxon>
        <taxon>Euteleostomi</taxon>
        <taxon>Actinopterygii</taxon>
        <taxon>Neopterygii</taxon>
        <taxon>Teleostei</taxon>
        <taxon>Anguilliformes</taxon>
        <taxon>Anguillidae</taxon>
        <taxon>Anguilla</taxon>
    </lineage>
</organism>
<proteinExistence type="predicted"/>
<dbReference type="EMBL" id="GBXM01077206">
    <property type="protein sequence ID" value="JAH31371.1"/>
    <property type="molecule type" value="Transcribed_RNA"/>
</dbReference>
<accession>A0A0E9RQD6</accession>
<reference evidence="1" key="1">
    <citation type="submission" date="2014-11" db="EMBL/GenBank/DDBJ databases">
        <authorList>
            <person name="Amaro Gonzalez C."/>
        </authorList>
    </citation>
    <scope>NUCLEOTIDE SEQUENCE</scope>
</reference>
<evidence type="ECO:0000313" key="1">
    <source>
        <dbReference type="EMBL" id="JAH31371.1"/>
    </source>
</evidence>
<dbReference type="AlphaFoldDB" id="A0A0E9RQD6"/>
<name>A0A0E9RQD6_ANGAN</name>
<protein>
    <submittedName>
        <fullName evidence="1">Uncharacterized protein</fullName>
    </submittedName>
</protein>
<reference evidence="1" key="2">
    <citation type="journal article" date="2015" name="Fish Shellfish Immunol.">
        <title>Early steps in the European eel (Anguilla anguilla)-Vibrio vulnificus interaction in the gills: Role of the RtxA13 toxin.</title>
        <authorList>
            <person name="Callol A."/>
            <person name="Pajuelo D."/>
            <person name="Ebbesson L."/>
            <person name="Teles M."/>
            <person name="MacKenzie S."/>
            <person name="Amaro C."/>
        </authorList>
    </citation>
    <scope>NUCLEOTIDE SEQUENCE</scope>
</reference>